<dbReference type="OrthoDB" id="9806267at2"/>
<keyword evidence="3" id="KW-0378">Hydrolase</keyword>
<dbReference type="InterPro" id="IPR002508">
    <property type="entry name" value="MurNAc-LAA_cat"/>
</dbReference>
<comment type="catalytic activity">
    <reaction evidence="1">
        <text>Hydrolyzes the link between N-acetylmuramoyl residues and L-amino acid residues in certain cell-wall glycopeptides.</text>
        <dbReference type="EC" id="3.5.1.28"/>
    </reaction>
</comment>
<accession>A0A5P2G437</accession>
<feature type="transmembrane region" description="Helical" evidence="4">
    <location>
        <begin position="12"/>
        <end position="29"/>
    </location>
</feature>
<dbReference type="GO" id="GO:0030288">
    <property type="term" value="C:outer membrane-bounded periplasmic space"/>
    <property type="evidence" value="ECO:0007669"/>
    <property type="project" value="TreeGrafter"/>
</dbReference>
<name>A0A5P2G437_9BACT</name>
<reference evidence="6 7" key="1">
    <citation type="submission" date="2019-09" db="EMBL/GenBank/DDBJ databases">
        <title>Complete genome sequence of Arachidicoccus sp. B3-10 isolated from apple orchard soil.</title>
        <authorList>
            <person name="Kim H.S."/>
            <person name="Han K.-I."/>
            <person name="Suh M.K."/>
            <person name="Lee K.C."/>
            <person name="Eom M.K."/>
            <person name="Kim J.-S."/>
            <person name="Kang S.W."/>
            <person name="Sin Y."/>
            <person name="Lee J.-S."/>
        </authorList>
    </citation>
    <scope>NUCLEOTIDE SEQUENCE [LARGE SCALE GENOMIC DNA]</scope>
    <source>
        <strain evidence="6 7">B3-10</strain>
    </source>
</reference>
<evidence type="ECO:0000256" key="1">
    <source>
        <dbReference type="ARBA" id="ARBA00001561"/>
    </source>
</evidence>
<dbReference type="RefSeq" id="WP_131328750.1">
    <property type="nucleotide sequence ID" value="NZ_CP044016.1"/>
</dbReference>
<evidence type="ECO:0000313" key="7">
    <source>
        <dbReference type="Proteomes" id="UP000292424"/>
    </source>
</evidence>
<dbReference type="AlphaFoldDB" id="A0A5P2G437"/>
<protein>
    <recommendedName>
        <fullName evidence="2">N-acetylmuramoyl-L-alanine amidase</fullName>
        <ecNumber evidence="2">3.5.1.28</ecNumber>
    </recommendedName>
</protein>
<dbReference type="Pfam" id="PF01520">
    <property type="entry name" value="Amidase_3"/>
    <property type="match status" value="1"/>
</dbReference>
<evidence type="ECO:0000256" key="2">
    <source>
        <dbReference type="ARBA" id="ARBA00011901"/>
    </source>
</evidence>
<feature type="domain" description="MurNAc-LAA" evidence="5">
    <location>
        <begin position="470"/>
        <end position="577"/>
    </location>
</feature>
<evidence type="ECO:0000313" key="6">
    <source>
        <dbReference type="EMBL" id="QES87863.1"/>
    </source>
</evidence>
<dbReference type="CDD" id="cd02696">
    <property type="entry name" value="MurNAc-LAA"/>
    <property type="match status" value="1"/>
</dbReference>
<organism evidence="6 7">
    <name type="scientific">Rhizosphaericola mali</name>
    <dbReference type="NCBI Taxonomy" id="2545455"/>
    <lineage>
        <taxon>Bacteria</taxon>
        <taxon>Pseudomonadati</taxon>
        <taxon>Bacteroidota</taxon>
        <taxon>Chitinophagia</taxon>
        <taxon>Chitinophagales</taxon>
        <taxon>Chitinophagaceae</taxon>
        <taxon>Rhizosphaericola</taxon>
    </lineage>
</organism>
<evidence type="ECO:0000256" key="3">
    <source>
        <dbReference type="ARBA" id="ARBA00022801"/>
    </source>
</evidence>
<dbReference type="Gene3D" id="3.40.630.40">
    <property type="entry name" value="Zn-dependent exopeptidases"/>
    <property type="match status" value="1"/>
</dbReference>
<keyword evidence="4" id="KW-0472">Membrane</keyword>
<dbReference type="KEGG" id="arac:E0W69_004015"/>
<dbReference type="SMART" id="SM00646">
    <property type="entry name" value="Ami_3"/>
    <property type="match status" value="1"/>
</dbReference>
<evidence type="ECO:0000256" key="4">
    <source>
        <dbReference type="SAM" id="Phobius"/>
    </source>
</evidence>
<dbReference type="EMBL" id="CP044016">
    <property type="protein sequence ID" value="QES87863.1"/>
    <property type="molecule type" value="Genomic_DNA"/>
</dbReference>
<dbReference type="GO" id="GO:0008745">
    <property type="term" value="F:N-acetylmuramoyl-L-alanine amidase activity"/>
    <property type="evidence" value="ECO:0007669"/>
    <property type="project" value="UniProtKB-EC"/>
</dbReference>
<dbReference type="SUPFAM" id="SSF53187">
    <property type="entry name" value="Zn-dependent exopeptidases"/>
    <property type="match status" value="1"/>
</dbReference>
<dbReference type="InterPro" id="IPR050695">
    <property type="entry name" value="N-acetylmuramoyl_amidase_3"/>
</dbReference>
<keyword evidence="4" id="KW-0812">Transmembrane</keyword>
<proteinExistence type="predicted"/>
<sequence length="589" mass="66314">MITQFRLKKSQQVLNIILLAFFIIFYSYTQAQQSIWQFEYPEKDTIYTDNTSIFFGGNVKKDGKLFIQGENVKIYKTGSFLYQFKTQPKNINSITAQFIIEKDTFSRTFYIFPQKTKLPKAIAKGDVKIVQITPAEAEWLQPGNILTITAEADKNSDLYFFNAKVKLKKISVSNSIATYHGLYKINESDTNNIKLLTGFNILNGNKISFSAPSTLKIKSTSEIILGKTIGNYAYMMYGDGDDRLGGAKMSYLDTGINVQIIGKYNGLYKVALSPNHSAFIPVDHIQIQNTNTEYPESLSANINVTPNSNFDQIKINLDKKLPYSSTTELDGNKLKILIYGATSNTNWITQLENLQSIKNIYYEQTENNVLTININLKTAINWGYDIHYDQNNLIIQVNHAPKSNKLKDLVVGIDAGHGGSNLGANGLSGVLEKDITLQVAMRLEKKLRKLGITTIMTRTTDTTLSMTDRIDYLKSAHPNMVISIHCNSASPLVKGNSTYYRYISFRPLSQYLHSEMLALGLDNYGNIGSFNFGLNGPTQFINALNELAFISNPEEEEKLTNPNFQDKMADAMAKAIKHFFKDFTSEKNN</sequence>
<dbReference type="PANTHER" id="PTHR30404">
    <property type="entry name" value="N-ACETYLMURAMOYL-L-ALANINE AMIDASE"/>
    <property type="match status" value="1"/>
</dbReference>
<dbReference type="EC" id="3.5.1.28" evidence="2"/>
<keyword evidence="4" id="KW-1133">Transmembrane helix</keyword>
<evidence type="ECO:0000259" key="5">
    <source>
        <dbReference type="SMART" id="SM00646"/>
    </source>
</evidence>
<keyword evidence="7" id="KW-1185">Reference proteome</keyword>
<dbReference type="Proteomes" id="UP000292424">
    <property type="component" value="Chromosome"/>
</dbReference>
<dbReference type="PANTHER" id="PTHR30404:SF0">
    <property type="entry name" value="N-ACETYLMURAMOYL-L-ALANINE AMIDASE AMIC"/>
    <property type="match status" value="1"/>
</dbReference>
<gene>
    <name evidence="6" type="ORF">E0W69_004015</name>
</gene>
<dbReference type="GO" id="GO:0009253">
    <property type="term" value="P:peptidoglycan catabolic process"/>
    <property type="evidence" value="ECO:0007669"/>
    <property type="project" value="InterPro"/>
</dbReference>